<protein>
    <recommendedName>
        <fullName evidence="3">DUF3168 domain-containing protein</fullName>
    </recommendedName>
</protein>
<sequence>MAGGWPMIQAMIDKLLESGTPFRMVGGAGDLANVKDRPTTSPAAFVYVAADQSLPNERATGRVLQRSEIEIGVVIVASNLSATNNAAAAADIEALKAYVRAQLIGFQPGGDTEPLEHHAGELQQAIGGTVWFEDIYRTATYLQES</sequence>
<organism evidence="1 2">
    <name type="scientific">Rhizobium halophytocola</name>
    <dbReference type="NCBI Taxonomy" id="735519"/>
    <lineage>
        <taxon>Bacteria</taxon>
        <taxon>Pseudomonadati</taxon>
        <taxon>Pseudomonadota</taxon>
        <taxon>Alphaproteobacteria</taxon>
        <taxon>Hyphomicrobiales</taxon>
        <taxon>Rhizobiaceae</taxon>
        <taxon>Rhizobium/Agrobacterium group</taxon>
        <taxon>Rhizobium</taxon>
    </lineage>
</organism>
<proteinExistence type="predicted"/>
<evidence type="ECO:0008006" key="3">
    <source>
        <dbReference type="Google" id="ProtNLM"/>
    </source>
</evidence>
<name>A0ABS4E405_9HYPH</name>
<dbReference type="InterPro" id="IPR056912">
    <property type="entry name" value="Phage_JBD30_tail_term-like"/>
</dbReference>
<keyword evidence="2" id="KW-1185">Reference proteome</keyword>
<evidence type="ECO:0000313" key="2">
    <source>
        <dbReference type="Proteomes" id="UP000759443"/>
    </source>
</evidence>
<dbReference type="Pfam" id="PF23840">
    <property type="entry name" value="Phage_tail_terminator"/>
    <property type="match status" value="1"/>
</dbReference>
<evidence type="ECO:0000313" key="1">
    <source>
        <dbReference type="EMBL" id="MBP1852687.1"/>
    </source>
</evidence>
<gene>
    <name evidence="1" type="ORF">J2Z17_004145</name>
</gene>
<accession>A0ABS4E405</accession>
<comment type="caution">
    <text evidence="1">The sequence shown here is derived from an EMBL/GenBank/DDBJ whole genome shotgun (WGS) entry which is preliminary data.</text>
</comment>
<dbReference type="EMBL" id="JAGGJU010000012">
    <property type="protein sequence ID" value="MBP1852687.1"/>
    <property type="molecule type" value="Genomic_DNA"/>
</dbReference>
<reference evidence="1 2" key="1">
    <citation type="submission" date="2021-03" db="EMBL/GenBank/DDBJ databases">
        <title>Genomic Encyclopedia of Type Strains, Phase IV (KMG-IV): sequencing the most valuable type-strain genomes for metagenomic binning, comparative biology and taxonomic classification.</title>
        <authorList>
            <person name="Goeker M."/>
        </authorList>
    </citation>
    <scope>NUCLEOTIDE SEQUENCE [LARGE SCALE GENOMIC DNA]</scope>
    <source>
        <strain evidence="1 2">DSM 21600</strain>
    </source>
</reference>
<dbReference type="Proteomes" id="UP000759443">
    <property type="component" value="Unassembled WGS sequence"/>
</dbReference>